<proteinExistence type="predicted"/>
<evidence type="ECO:0000313" key="6">
    <source>
        <dbReference type="EMBL" id="UPL21097.1"/>
    </source>
</evidence>
<dbReference type="PROSITE" id="PS51077">
    <property type="entry name" value="HTH_ICLR"/>
    <property type="match status" value="1"/>
</dbReference>
<dbReference type="SMART" id="SM00346">
    <property type="entry name" value="HTH_ICLR"/>
    <property type="match status" value="1"/>
</dbReference>
<dbReference type="InterPro" id="IPR036388">
    <property type="entry name" value="WH-like_DNA-bd_sf"/>
</dbReference>
<gene>
    <name evidence="6" type="ORF">MXF72_17175</name>
</gene>
<evidence type="ECO:0000313" key="7">
    <source>
        <dbReference type="Proteomes" id="UP000830925"/>
    </source>
</evidence>
<dbReference type="Pfam" id="PF09339">
    <property type="entry name" value="HTH_IclR"/>
    <property type="match status" value="1"/>
</dbReference>
<evidence type="ECO:0000256" key="3">
    <source>
        <dbReference type="ARBA" id="ARBA00023163"/>
    </source>
</evidence>
<dbReference type="PROSITE" id="PS51078">
    <property type="entry name" value="ICLR_ED"/>
    <property type="match status" value="1"/>
</dbReference>
<dbReference type="Gene3D" id="1.10.10.10">
    <property type="entry name" value="Winged helix-like DNA-binding domain superfamily/Winged helix DNA-binding domain"/>
    <property type="match status" value="1"/>
</dbReference>
<dbReference type="RefSeq" id="WP_083054297.1">
    <property type="nucleotide sequence ID" value="NZ_CP095873.1"/>
</dbReference>
<sequence length="267" mass="29253">MSSELNKSDASADRYTVPALERGLLILTQFSRDQRTLGAPELARRLDLPRSTVFRLLSTLEGMGFVERTENGRDYRLSVGVLRLGFEYVASLDVTELGRPVMERLCEQVRLPCNLVVRDLRSIVYVSRIAAPTPFASSVTVGTRLPAHATVLGHVLLSQLSLTELKELYPEPELERFTSHTPADVPQLYEFCQAIREQGYALSEGYFESTISTIAAPVFNGAGKVAAALGVTAMAASFEGERLAEMIAQVKAAAAELSELVRHSPHS</sequence>
<dbReference type="FunFam" id="1.10.10.10:FF:000056">
    <property type="entry name" value="IclR family transcriptional regulator"/>
    <property type="match status" value="1"/>
</dbReference>
<dbReference type="InterPro" id="IPR050707">
    <property type="entry name" value="HTH_MetabolicPath_Reg"/>
</dbReference>
<name>A0AAE9H7S0_ALCFA</name>
<reference evidence="6" key="1">
    <citation type="submission" date="2022-04" db="EMBL/GenBank/DDBJ databases">
        <title>Genomic mining of Alcaligenes faecalis D334 producing ectoin and derivatives.</title>
        <authorList>
            <person name="Doan V.T."/>
            <person name="Quach N.T."/>
            <person name="Vu T.-H.-N."/>
            <person name="Phi Q.-T."/>
        </authorList>
    </citation>
    <scope>NUCLEOTIDE SEQUENCE</scope>
    <source>
        <strain evidence="6">D334</strain>
    </source>
</reference>
<dbReference type="GO" id="GO:0045892">
    <property type="term" value="P:negative regulation of DNA-templated transcription"/>
    <property type="evidence" value="ECO:0007669"/>
    <property type="project" value="TreeGrafter"/>
</dbReference>
<dbReference type="SUPFAM" id="SSF46785">
    <property type="entry name" value="Winged helix' DNA-binding domain"/>
    <property type="match status" value="1"/>
</dbReference>
<protein>
    <submittedName>
        <fullName evidence="6">IclR family transcriptional regulator</fullName>
    </submittedName>
</protein>
<feature type="domain" description="IclR-ED" evidence="5">
    <location>
        <begin position="80"/>
        <end position="263"/>
    </location>
</feature>
<dbReference type="EMBL" id="CP095873">
    <property type="protein sequence ID" value="UPL21097.1"/>
    <property type="molecule type" value="Genomic_DNA"/>
</dbReference>
<organism evidence="6 7">
    <name type="scientific">Alcaligenes faecalis</name>
    <dbReference type="NCBI Taxonomy" id="511"/>
    <lineage>
        <taxon>Bacteria</taxon>
        <taxon>Pseudomonadati</taxon>
        <taxon>Pseudomonadota</taxon>
        <taxon>Betaproteobacteria</taxon>
        <taxon>Burkholderiales</taxon>
        <taxon>Alcaligenaceae</taxon>
        <taxon>Alcaligenes</taxon>
    </lineage>
</organism>
<dbReference type="Gene3D" id="3.30.450.40">
    <property type="match status" value="1"/>
</dbReference>
<dbReference type="Proteomes" id="UP000830925">
    <property type="component" value="Chromosome"/>
</dbReference>
<dbReference type="InterPro" id="IPR029016">
    <property type="entry name" value="GAF-like_dom_sf"/>
</dbReference>
<dbReference type="SUPFAM" id="SSF55781">
    <property type="entry name" value="GAF domain-like"/>
    <property type="match status" value="1"/>
</dbReference>
<evidence type="ECO:0000259" key="4">
    <source>
        <dbReference type="PROSITE" id="PS51077"/>
    </source>
</evidence>
<evidence type="ECO:0000256" key="1">
    <source>
        <dbReference type="ARBA" id="ARBA00023015"/>
    </source>
</evidence>
<dbReference type="GO" id="GO:0003677">
    <property type="term" value="F:DNA binding"/>
    <property type="evidence" value="ECO:0007669"/>
    <property type="project" value="UniProtKB-KW"/>
</dbReference>
<keyword evidence="2" id="KW-0238">DNA-binding</keyword>
<keyword evidence="3" id="KW-0804">Transcription</keyword>
<dbReference type="PANTHER" id="PTHR30136">
    <property type="entry name" value="HELIX-TURN-HELIX TRANSCRIPTIONAL REGULATOR, ICLR FAMILY"/>
    <property type="match status" value="1"/>
</dbReference>
<keyword evidence="1" id="KW-0805">Transcription regulation</keyword>
<dbReference type="InterPro" id="IPR036390">
    <property type="entry name" value="WH_DNA-bd_sf"/>
</dbReference>
<dbReference type="InterPro" id="IPR014757">
    <property type="entry name" value="Tscrpt_reg_IclR_C"/>
</dbReference>
<feature type="domain" description="HTH iclR-type" evidence="4">
    <location>
        <begin position="17"/>
        <end position="79"/>
    </location>
</feature>
<accession>A0AAE9H7S0</accession>
<dbReference type="GO" id="GO:0003700">
    <property type="term" value="F:DNA-binding transcription factor activity"/>
    <property type="evidence" value="ECO:0007669"/>
    <property type="project" value="TreeGrafter"/>
</dbReference>
<dbReference type="PANTHER" id="PTHR30136:SF34">
    <property type="entry name" value="TRANSCRIPTIONAL REGULATOR"/>
    <property type="match status" value="1"/>
</dbReference>
<dbReference type="InterPro" id="IPR005471">
    <property type="entry name" value="Tscrpt_reg_IclR_N"/>
</dbReference>
<evidence type="ECO:0000256" key="2">
    <source>
        <dbReference type="ARBA" id="ARBA00023125"/>
    </source>
</evidence>
<dbReference type="Pfam" id="PF01614">
    <property type="entry name" value="IclR_C"/>
    <property type="match status" value="1"/>
</dbReference>
<evidence type="ECO:0000259" key="5">
    <source>
        <dbReference type="PROSITE" id="PS51078"/>
    </source>
</evidence>
<dbReference type="AlphaFoldDB" id="A0AAE9H7S0"/>